<dbReference type="PANTHER" id="PTHR28243:SF1">
    <property type="entry name" value="PYRIDOXAMINE 5'-PHOSPHATE OXIDASE ALR4036 FAMILY FMN-BINDING DOMAIN-CONTAINING PROTEIN"/>
    <property type="match status" value="1"/>
</dbReference>
<feature type="domain" description="Pyridoxamine 5'-phosphate oxidase Alr4036 family FMN-binding" evidence="2">
    <location>
        <begin position="3"/>
        <end position="93"/>
    </location>
</feature>
<dbReference type="RefSeq" id="WP_163966550.1">
    <property type="nucleotide sequence ID" value="NZ_JAAIVB010000065.1"/>
</dbReference>
<gene>
    <name evidence="3" type="ORF">G3574_18710</name>
</gene>
<dbReference type="InterPro" id="IPR024624">
    <property type="entry name" value="Pyridox_Oxase_Alr4036_FMN-bd"/>
</dbReference>
<dbReference type="AlphaFoldDB" id="A0A6B3SQD1"/>
<dbReference type="Gene3D" id="2.30.110.10">
    <property type="entry name" value="Electron Transport, Fmn-binding Protein, Chain A"/>
    <property type="match status" value="1"/>
</dbReference>
<dbReference type="GO" id="GO:0010181">
    <property type="term" value="F:FMN binding"/>
    <property type="evidence" value="ECO:0007669"/>
    <property type="project" value="InterPro"/>
</dbReference>
<dbReference type="Pfam" id="PF12766">
    <property type="entry name" value="Pyridox_oxase_2"/>
    <property type="match status" value="1"/>
</dbReference>
<accession>A0A6B3SQD1</accession>
<dbReference type="SUPFAM" id="SSF50475">
    <property type="entry name" value="FMN-binding split barrel"/>
    <property type="match status" value="1"/>
</dbReference>
<proteinExistence type="predicted"/>
<evidence type="ECO:0000256" key="1">
    <source>
        <dbReference type="SAM" id="MobiDB-lite"/>
    </source>
</evidence>
<feature type="region of interest" description="Disordered" evidence="1">
    <location>
        <begin position="113"/>
        <end position="146"/>
    </location>
</feature>
<dbReference type="PANTHER" id="PTHR28243">
    <property type="entry name" value="AGL049CP"/>
    <property type="match status" value="1"/>
</dbReference>
<keyword evidence="4" id="KW-1185">Reference proteome</keyword>
<reference evidence="3 4" key="1">
    <citation type="submission" date="2020-02" db="EMBL/GenBank/DDBJ databases">
        <authorList>
            <person name="Kim M.K."/>
        </authorList>
    </citation>
    <scope>NUCLEOTIDE SEQUENCE [LARGE SCALE GENOMIC DNA]</scope>
    <source>
        <strain evidence="3 4">17J57-3</strain>
    </source>
</reference>
<evidence type="ECO:0000313" key="4">
    <source>
        <dbReference type="Proteomes" id="UP000482155"/>
    </source>
</evidence>
<dbReference type="InterPro" id="IPR012349">
    <property type="entry name" value="Split_barrel_FMN-bd"/>
</dbReference>
<comment type="caution">
    <text evidence="3">The sequence shown here is derived from an EMBL/GenBank/DDBJ whole genome shotgun (WGS) entry which is preliminary data.</text>
</comment>
<organism evidence="3 4">
    <name type="scientific">Noviherbaspirillum galbum</name>
    <dbReference type="NCBI Taxonomy" id="2709383"/>
    <lineage>
        <taxon>Bacteria</taxon>
        <taxon>Pseudomonadati</taxon>
        <taxon>Pseudomonadota</taxon>
        <taxon>Betaproteobacteria</taxon>
        <taxon>Burkholderiales</taxon>
        <taxon>Oxalobacteraceae</taxon>
        <taxon>Noviherbaspirillum</taxon>
    </lineage>
</organism>
<sequence>MTPTWRTLLDDALNAHADLAHSRFVALATVDRHQRPANRMVTFRFFMDDDRLVFTADARSEKHEQLARQPFAELCWYFPLTRQQFRLAGTMRIERGDGGPEAREALRRSWRERSAASRQSFTWPTPGSARDPQAAFDAPEPEDPPSHFILLMLDPRTVDILDLGPQPHTRQIFHRDGAGWKATDVNP</sequence>
<name>A0A6B3SQD1_9BURK</name>
<evidence type="ECO:0000313" key="3">
    <source>
        <dbReference type="EMBL" id="NEX63120.1"/>
    </source>
</evidence>
<evidence type="ECO:0000259" key="2">
    <source>
        <dbReference type="Pfam" id="PF12766"/>
    </source>
</evidence>
<protein>
    <submittedName>
        <fullName evidence="3">Pyridoxamine 5'-phosphate oxidase</fullName>
    </submittedName>
</protein>
<dbReference type="EMBL" id="JAAIVB010000065">
    <property type="protein sequence ID" value="NEX63120.1"/>
    <property type="molecule type" value="Genomic_DNA"/>
</dbReference>
<dbReference type="Proteomes" id="UP000482155">
    <property type="component" value="Unassembled WGS sequence"/>
</dbReference>